<dbReference type="InterPro" id="IPR033932">
    <property type="entry name" value="YtcJ-like"/>
</dbReference>
<dbReference type="PANTHER" id="PTHR22642:SF2">
    <property type="entry name" value="PROTEIN LONG AFTER FAR-RED 3"/>
    <property type="match status" value="1"/>
</dbReference>
<keyword evidence="4" id="KW-1185">Reference proteome</keyword>
<organism evidence="3 4">
    <name type="scientific">Sphingomonas jejuensis</name>
    <dbReference type="NCBI Taxonomy" id="904715"/>
    <lineage>
        <taxon>Bacteria</taxon>
        <taxon>Pseudomonadati</taxon>
        <taxon>Pseudomonadota</taxon>
        <taxon>Alphaproteobacteria</taxon>
        <taxon>Sphingomonadales</taxon>
        <taxon>Sphingomonadaceae</taxon>
        <taxon>Sphingomonas</taxon>
    </lineage>
</organism>
<comment type="caution">
    <text evidence="3">The sequence shown here is derived from an EMBL/GenBank/DDBJ whole genome shotgun (WGS) entry which is preliminary data.</text>
</comment>
<dbReference type="Proteomes" id="UP000734218">
    <property type="component" value="Unassembled WGS sequence"/>
</dbReference>
<sequence length="550" mass="59318">MRSALLCAAIALAAIASPAAAEQLIDNVNGITLDARGRVVRFTGLVIDDEGKVERLLERGDRRPERPDTRLDARGRTLMPGFIDAHGHVMGLGFSALTLDLTPARTLAEAQRLIADYAAANPQRPWIIGRGWNQESWGLGRFPTAADLDQVVADRPVWLERVDGHAGWANSAAMRAAGITEQTEAPAGGRIEKTGRAPNGIFVDAAAELVQRVVPVPSPKDRDAALARAQDILLRLGITTIADMGTSLDDWMTFRRAGDEDRLGVRILSYASSVPEMLTIAGPRPTPWLYGDRLRMLGVKIYADGALGSRGAWLIAPYHDAPNTSGLSLIEDTRLRNLMSRATMDGFQVAIHAIGDRANRQVLDAIAELAESYPGGDRRWRVEHAQVLSPADLPRLAQHGTIASMQPIHQVSDRQMAEARLGPERLSGAYAWATVLRDGGRLAFGSDVPVESADPLAGFAAAISREGSDGQPAGGWQPQEKVTREQALAGFTTGGAFAGFAEDRLGRLAPGMQADFVLIDGDPLEASPAEIRAMRVAETWVGGRRRFVRR</sequence>
<dbReference type="PANTHER" id="PTHR22642">
    <property type="entry name" value="IMIDAZOLONEPROPIONASE"/>
    <property type="match status" value="1"/>
</dbReference>
<proteinExistence type="predicted"/>
<evidence type="ECO:0000259" key="2">
    <source>
        <dbReference type="Pfam" id="PF07969"/>
    </source>
</evidence>
<dbReference type="CDD" id="cd01300">
    <property type="entry name" value="YtcJ_like"/>
    <property type="match status" value="1"/>
</dbReference>
<dbReference type="Gene3D" id="3.20.20.140">
    <property type="entry name" value="Metal-dependent hydrolases"/>
    <property type="match status" value="1"/>
</dbReference>
<dbReference type="InterPro" id="IPR013108">
    <property type="entry name" value="Amidohydro_3"/>
</dbReference>
<feature type="domain" description="Amidohydrolase 3" evidence="2">
    <location>
        <begin position="72"/>
        <end position="545"/>
    </location>
</feature>
<feature type="chain" id="PRO_5045185300" description="Amidohydrolase 3 domain-containing protein" evidence="1">
    <location>
        <begin position="22"/>
        <end position="550"/>
    </location>
</feature>
<evidence type="ECO:0000313" key="4">
    <source>
        <dbReference type="Proteomes" id="UP000734218"/>
    </source>
</evidence>
<evidence type="ECO:0000313" key="3">
    <source>
        <dbReference type="EMBL" id="NJC32544.1"/>
    </source>
</evidence>
<dbReference type="Pfam" id="PF07969">
    <property type="entry name" value="Amidohydro_3"/>
    <property type="match status" value="1"/>
</dbReference>
<name>A0ABX0XI73_9SPHN</name>
<feature type="signal peptide" evidence="1">
    <location>
        <begin position="1"/>
        <end position="21"/>
    </location>
</feature>
<keyword evidence="1" id="KW-0732">Signal</keyword>
<evidence type="ECO:0000256" key="1">
    <source>
        <dbReference type="SAM" id="SignalP"/>
    </source>
</evidence>
<reference evidence="3 4" key="1">
    <citation type="submission" date="2020-03" db="EMBL/GenBank/DDBJ databases">
        <title>Genomic Encyclopedia of Type Strains, Phase IV (KMG-IV): sequencing the most valuable type-strain genomes for metagenomic binning, comparative biology and taxonomic classification.</title>
        <authorList>
            <person name="Goeker M."/>
        </authorList>
    </citation>
    <scope>NUCLEOTIDE SEQUENCE [LARGE SCALE GENOMIC DNA]</scope>
    <source>
        <strain evidence="3 4">DSM 27651</strain>
    </source>
</reference>
<dbReference type="Gene3D" id="3.10.310.70">
    <property type="match status" value="1"/>
</dbReference>
<dbReference type="Gene3D" id="2.30.40.10">
    <property type="entry name" value="Urease, subunit C, domain 1"/>
    <property type="match status" value="1"/>
</dbReference>
<dbReference type="SUPFAM" id="SSF51556">
    <property type="entry name" value="Metallo-dependent hydrolases"/>
    <property type="match status" value="1"/>
</dbReference>
<dbReference type="EMBL" id="JAATJE010000001">
    <property type="protein sequence ID" value="NJC32544.1"/>
    <property type="molecule type" value="Genomic_DNA"/>
</dbReference>
<dbReference type="InterPro" id="IPR011059">
    <property type="entry name" value="Metal-dep_hydrolase_composite"/>
</dbReference>
<protein>
    <recommendedName>
        <fullName evidence="2">Amidohydrolase 3 domain-containing protein</fullName>
    </recommendedName>
</protein>
<dbReference type="RefSeq" id="WP_167951728.1">
    <property type="nucleotide sequence ID" value="NZ_JAATJE010000001.1"/>
</dbReference>
<gene>
    <name evidence="3" type="ORF">GGR88_000018</name>
</gene>
<dbReference type="SUPFAM" id="SSF51338">
    <property type="entry name" value="Composite domain of metallo-dependent hydrolases"/>
    <property type="match status" value="1"/>
</dbReference>
<accession>A0ABX0XI73</accession>
<dbReference type="InterPro" id="IPR032466">
    <property type="entry name" value="Metal_Hydrolase"/>
</dbReference>